<dbReference type="InterPro" id="IPR023346">
    <property type="entry name" value="Lysozyme-like_dom_sf"/>
</dbReference>
<feature type="signal peptide" evidence="2">
    <location>
        <begin position="1"/>
        <end position="15"/>
    </location>
</feature>
<geneLocation type="plasmid" evidence="4 5">
    <name>pPF72-2</name>
</geneLocation>
<feature type="compositionally biased region" description="Basic and acidic residues" evidence="1">
    <location>
        <begin position="270"/>
        <end position="280"/>
    </location>
</feature>
<organism evidence="4 5">
    <name type="scientific">Pandoraea faecigallinarum</name>
    <dbReference type="NCBI Taxonomy" id="656179"/>
    <lineage>
        <taxon>Bacteria</taxon>
        <taxon>Pseudomonadati</taxon>
        <taxon>Pseudomonadota</taxon>
        <taxon>Betaproteobacteria</taxon>
        <taxon>Burkholderiales</taxon>
        <taxon>Burkholderiaceae</taxon>
        <taxon>Pandoraea</taxon>
    </lineage>
</organism>
<evidence type="ECO:0000256" key="2">
    <source>
        <dbReference type="SAM" id="SignalP"/>
    </source>
</evidence>
<evidence type="ECO:0000259" key="3">
    <source>
        <dbReference type="Pfam" id="PF01464"/>
    </source>
</evidence>
<keyword evidence="5" id="KW-1185">Reference proteome</keyword>
<accession>A0A0H3X117</accession>
<proteinExistence type="predicted"/>
<keyword evidence="4" id="KW-0614">Plasmid</keyword>
<dbReference type="Pfam" id="PF01464">
    <property type="entry name" value="SLT"/>
    <property type="match status" value="1"/>
</dbReference>
<sequence length="321" mass="34005">MLPMLLILLPLTARAQRPAHPQPQSQPQATLLETPFETLAAQCAPDVHPSTLRGVVSTESSGNPYAIGVVGARLMRQPRSLAEAVATARALARQGFNFSMGLGQVNRGNLTRYGETYETMFDPCRNLKAGGAILKDCYARAKVRMHDDQRALRAAFSCYYSGNFARGFRPDKAGRPSYVQKVVANATEAVPPIPVVPAVVQQSTDGPIPVRPAARAAGAAMGAAKPAVAPPQWVFFADAPSHEEGAVRSPMFSPSGTSDSLAVQVRRVARGTEDSGRAEGMRAAAAVQSEPGPPREASAAPTRHPPANGVQKEASFVQFAN</sequence>
<protein>
    <submittedName>
        <fullName evidence="4">Lytic transglycosylase</fullName>
    </submittedName>
</protein>
<feature type="region of interest" description="Disordered" evidence="1">
    <location>
        <begin position="270"/>
        <end position="321"/>
    </location>
</feature>
<dbReference type="AlphaFoldDB" id="A0A0H3X117"/>
<dbReference type="PATRIC" id="fig|656179.3.peg.5478"/>
<dbReference type="InterPro" id="IPR008258">
    <property type="entry name" value="Transglycosylase_SLT_dom_1"/>
</dbReference>
<dbReference type="Proteomes" id="UP000035651">
    <property type="component" value="Plasmid pPF72-2"/>
</dbReference>
<dbReference type="EMBL" id="CP011809">
    <property type="protein sequence ID" value="AKM33560.1"/>
    <property type="molecule type" value="Genomic_DNA"/>
</dbReference>
<evidence type="ECO:0000313" key="5">
    <source>
        <dbReference type="Proteomes" id="UP000035651"/>
    </source>
</evidence>
<name>A0A0H3X117_9BURK</name>
<dbReference type="SUPFAM" id="SSF53955">
    <property type="entry name" value="Lysozyme-like"/>
    <property type="match status" value="1"/>
</dbReference>
<gene>
    <name evidence="4" type="ORF">AB870_25425</name>
</gene>
<reference evidence="4" key="1">
    <citation type="submission" date="2016-06" db="EMBL/GenBank/DDBJ databases">
        <title>Complete Genome Sequence of Pandoraea faecigallinarum DSM-23572.</title>
        <authorList>
            <person name="Yong D."/>
            <person name="Ee R."/>
            <person name="Lim Y.-L."/>
            <person name="Yin W.-F."/>
            <person name="Chan K.-G."/>
        </authorList>
    </citation>
    <scope>NUCLEOTIDE SEQUENCE</scope>
    <source>
        <strain evidence="4">DSM 23572</strain>
        <plasmid evidence="4">pPF72-2</plasmid>
    </source>
</reference>
<feature type="domain" description="Transglycosylase SLT" evidence="3">
    <location>
        <begin position="40"/>
        <end position="143"/>
    </location>
</feature>
<dbReference type="CDD" id="cd16892">
    <property type="entry name" value="LT_VirB1-like"/>
    <property type="match status" value="1"/>
</dbReference>
<evidence type="ECO:0000256" key="1">
    <source>
        <dbReference type="SAM" id="MobiDB-lite"/>
    </source>
</evidence>
<evidence type="ECO:0000313" key="4">
    <source>
        <dbReference type="EMBL" id="AKM33560.1"/>
    </source>
</evidence>
<feature type="chain" id="PRO_5013153244" evidence="2">
    <location>
        <begin position="16"/>
        <end position="321"/>
    </location>
</feature>
<dbReference type="Gene3D" id="1.10.530.10">
    <property type="match status" value="1"/>
</dbReference>
<dbReference type="KEGG" id="pfg:AB870_25425"/>
<keyword evidence="2" id="KW-0732">Signal</keyword>
<dbReference type="OrthoDB" id="8565485at2"/>